<evidence type="ECO:0000256" key="2">
    <source>
        <dbReference type="ARBA" id="ARBA00007615"/>
    </source>
</evidence>
<evidence type="ECO:0000256" key="3">
    <source>
        <dbReference type="ARBA" id="ARBA00011245"/>
    </source>
</evidence>
<dbReference type="AlphaFoldDB" id="A0A1J1DPQ8"/>
<comment type="subunit">
    <text evidence="3">Monomer.</text>
</comment>
<dbReference type="PANTHER" id="PTHR35869">
    <property type="entry name" value="OUTER-MEMBRANE LIPOPROTEIN CARRIER PROTEIN"/>
    <property type="match status" value="1"/>
</dbReference>
<evidence type="ECO:0000256" key="7">
    <source>
        <dbReference type="ARBA" id="ARBA00022764"/>
    </source>
</evidence>
<comment type="subcellular location">
    <subcellularLocation>
        <location evidence="1">Periplasm</location>
    </subcellularLocation>
</comment>
<evidence type="ECO:0000256" key="9">
    <source>
        <dbReference type="ARBA" id="ARBA00023186"/>
    </source>
</evidence>
<name>A0A1J1DPQ8_9BACT</name>
<proteinExistence type="inferred from homology"/>
<dbReference type="InterPro" id="IPR018323">
    <property type="entry name" value="OM_lipoprot_carrier_LolA_Pbac"/>
</dbReference>
<dbReference type="KEGG" id="dtr:RSDT_0319"/>
<keyword evidence="11" id="KW-1185">Reference proteome</keyword>
<dbReference type="SUPFAM" id="SSF89392">
    <property type="entry name" value="Prokaryotic lipoproteins and lipoprotein localization factors"/>
    <property type="match status" value="1"/>
</dbReference>
<evidence type="ECO:0000313" key="11">
    <source>
        <dbReference type="Proteomes" id="UP000242645"/>
    </source>
</evidence>
<dbReference type="OrthoDB" id="9785727at2"/>
<dbReference type="PANTHER" id="PTHR35869:SF1">
    <property type="entry name" value="OUTER-MEMBRANE LIPOPROTEIN CARRIER PROTEIN"/>
    <property type="match status" value="1"/>
</dbReference>
<dbReference type="Proteomes" id="UP000242645">
    <property type="component" value="Chromosome"/>
</dbReference>
<evidence type="ECO:0000256" key="1">
    <source>
        <dbReference type="ARBA" id="ARBA00004418"/>
    </source>
</evidence>
<evidence type="ECO:0000256" key="8">
    <source>
        <dbReference type="ARBA" id="ARBA00022927"/>
    </source>
</evidence>
<dbReference type="GO" id="GO:0042597">
    <property type="term" value="C:periplasmic space"/>
    <property type="evidence" value="ECO:0007669"/>
    <property type="project" value="UniProtKB-SubCell"/>
</dbReference>
<dbReference type="GO" id="GO:0042953">
    <property type="term" value="P:lipoprotein transport"/>
    <property type="evidence" value="ECO:0007669"/>
    <property type="project" value="InterPro"/>
</dbReference>
<keyword evidence="9" id="KW-0143">Chaperone</keyword>
<reference evidence="10 11" key="1">
    <citation type="journal article" date="2017" name="ISME J.">
        <title>Genome of 'Ca. Desulfovibrio trichonymphae', an H2-oxidizing bacterium in a tripartite symbiotic system within a protist cell in the termite gut.</title>
        <authorList>
            <person name="Kuwahara H."/>
            <person name="Yuki M."/>
            <person name="Izawa K."/>
            <person name="Ohkuma M."/>
            <person name="Hongoh Y."/>
        </authorList>
    </citation>
    <scope>NUCLEOTIDE SEQUENCE [LARGE SCALE GENOMIC DNA]</scope>
    <source>
        <strain evidence="10 11">Rs-N31</strain>
    </source>
</reference>
<dbReference type="InterPro" id="IPR029046">
    <property type="entry name" value="LolA/LolB/LppX"/>
</dbReference>
<keyword evidence="6" id="KW-0732">Signal</keyword>
<dbReference type="InterPro" id="IPR004564">
    <property type="entry name" value="OM_lipoprot_carrier_LolA-like"/>
</dbReference>
<dbReference type="Pfam" id="PF03548">
    <property type="entry name" value="LolA"/>
    <property type="match status" value="1"/>
</dbReference>
<keyword evidence="8" id="KW-0653">Protein transport</keyword>
<comment type="similarity">
    <text evidence="2">Belongs to the LolA family.</text>
</comment>
<keyword evidence="7" id="KW-0574">Periplasm</keyword>
<evidence type="ECO:0000256" key="6">
    <source>
        <dbReference type="ARBA" id="ARBA00022729"/>
    </source>
</evidence>
<accession>A0A1J1DPQ8</accession>
<dbReference type="Gene3D" id="2.50.20.10">
    <property type="entry name" value="Lipoprotein localisation LolA/LolB/LppX"/>
    <property type="match status" value="1"/>
</dbReference>
<keyword evidence="5" id="KW-0813">Transport</keyword>
<dbReference type="EMBL" id="AP017368">
    <property type="protein sequence ID" value="BAV91831.1"/>
    <property type="molecule type" value="Genomic_DNA"/>
</dbReference>
<dbReference type="RefSeq" id="WP_096399359.1">
    <property type="nucleotide sequence ID" value="NZ_AP017368.1"/>
</dbReference>
<organism evidence="10 11">
    <name type="scientific">Candidatus Desulfovibrio trichonymphae</name>
    <dbReference type="NCBI Taxonomy" id="1725232"/>
    <lineage>
        <taxon>Bacteria</taxon>
        <taxon>Pseudomonadati</taxon>
        <taxon>Thermodesulfobacteriota</taxon>
        <taxon>Desulfovibrionia</taxon>
        <taxon>Desulfovibrionales</taxon>
        <taxon>Desulfovibrionaceae</taxon>
        <taxon>Desulfovibrio</taxon>
    </lineage>
</organism>
<keyword evidence="10" id="KW-0449">Lipoprotein</keyword>
<evidence type="ECO:0000256" key="4">
    <source>
        <dbReference type="ARBA" id="ARBA00014035"/>
    </source>
</evidence>
<gene>
    <name evidence="10" type="primary">lolA</name>
    <name evidence="10" type="ORF">RSDT_0319</name>
</gene>
<sequence length="226" mass="25728">MRVFPMLAAGFTFCVVLCLAIGVTRAADIIALMQQRYTDLNAFSADFEQTLTHKESGVVEKRNGSLLFQKPLLIRWQTAQPHEEILVVTSKEIWDYLPEEGLVYRYPPDMVKDSRTIIQVLTGQAALTKDFDVKQEGRDGALTRLRLYPREPAPQMVETMLWSDTTSGYIRRAVIIDFYGNTNDVRFTSFNPDAHFKSTDFSFTPPKGVEVADHIGKKARGRELFK</sequence>
<evidence type="ECO:0000256" key="5">
    <source>
        <dbReference type="ARBA" id="ARBA00022448"/>
    </source>
</evidence>
<protein>
    <recommendedName>
        <fullName evidence="4">Outer-membrane lipoprotein carrier protein</fullName>
    </recommendedName>
</protein>
<evidence type="ECO:0000313" key="10">
    <source>
        <dbReference type="EMBL" id="BAV91831.1"/>
    </source>
</evidence>
<dbReference type="CDD" id="cd16325">
    <property type="entry name" value="LolA"/>
    <property type="match status" value="1"/>
</dbReference>
<dbReference type="NCBIfam" id="TIGR00547">
    <property type="entry name" value="lolA"/>
    <property type="match status" value="1"/>
</dbReference>